<name>A0AAW1IAH7_POPJA</name>
<gene>
    <name evidence="1" type="ORF">QE152_g37354</name>
</gene>
<dbReference type="PANTHER" id="PTHR33395:SF22">
    <property type="entry name" value="REVERSE TRANSCRIPTASE DOMAIN-CONTAINING PROTEIN"/>
    <property type="match status" value="1"/>
</dbReference>
<dbReference type="PANTHER" id="PTHR33395">
    <property type="entry name" value="TRANSCRIPTASE, PUTATIVE-RELATED-RELATED"/>
    <property type="match status" value="1"/>
</dbReference>
<organism evidence="1 2">
    <name type="scientific">Popillia japonica</name>
    <name type="common">Japanese beetle</name>
    <dbReference type="NCBI Taxonomy" id="7064"/>
    <lineage>
        <taxon>Eukaryota</taxon>
        <taxon>Metazoa</taxon>
        <taxon>Ecdysozoa</taxon>
        <taxon>Arthropoda</taxon>
        <taxon>Hexapoda</taxon>
        <taxon>Insecta</taxon>
        <taxon>Pterygota</taxon>
        <taxon>Neoptera</taxon>
        <taxon>Endopterygota</taxon>
        <taxon>Coleoptera</taxon>
        <taxon>Polyphaga</taxon>
        <taxon>Scarabaeiformia</taxon>
        <taxon>Scarabaeidae</taxon>
        <taxon>Rutelinae</taxon>
        <taxon>Popillia</taxon>
    </lineage>
</organism>
<dbReference type="AlphaFoldDB" id="A0AAW1IAH7"/>
<reference evidence="1 2" key="1">
    <citation type="journal article" date="2024" name="BMC Genomics">
        <title>De novo assembly and annotation of Popillia japonica's genome with initial clues to its potential as an invasive pest.</title>
        <authorList>
            <person name="Cucini C."/>
            <person name="Boschi S."/>
            <person name="Funari R."/>
            <person name="Cardaioli E."/>
            <person name="Iannotti N."/>
            <person name="Marturano G."/>
            <person name="Paoli F."/>
            <person name="Bruttini M."/>
            <person name="Carapelli A."/>
            <person name="Frati F."/>
            <person name="Nardi F."/>
        </authorList>
    </citation>
    <scope>NUCLEOTIDE SEQUENCE [LARGE SCALE GENOMIC DNA]</scope>
    <source>
        <strain evidence="1">DMR45628</strain>
    </source>
</reference>
<comment type="caution">
    <text evidence="1">The sequence shown here is derived from an EMBL/GenBank/DDBJ whole genome shotgun (WGS) entry which is preliminary data.</text>
</comment>
<keyword evidence="2" id="KW-1185">Reference proteome</keyword>
<evidence type="ECO:0008006" key="3">
    <source>
        <dbReference type="Google" id="ProtNLM"/>
    </source>
</evidence>
<protein>
    <recommendedName>
        <fullName evidence="3">Reverse transcriptase</fullName>
    </recommendedName>
</protein>
<sequence>MYNLNQTIYTPTRITSTSESIIDDIFSNVDVVDSRVIASALSDHHAQQLSIEINEEQRIDEQKYEMETFTPKELTAIREDLNQVDWTLVTSICEVNDSYNKFSEIVTAIMERHIRKRMVNIATKKKWITKKIKDMSTNKRQLYEALIENRVPKEIYIKFCAELKQEIANSKKATYTKYIATSQNPMKATWKIVNHVQGKSQSEKLELTALENKYDSVSNVAAAFNTYFASNCKNLLPDNKFPQSQMEANPNSFGFHLVDTTEIVDAIRSLKNTRAVGVDRYNAMIILNESSKSSMAKLVSPQANTDKQIDDGMETRIVILDHFIYT</sequence>
<dbReference type="Proteomes" id="UP001458880">
    <property type="component" value="Unassembled WGS sequence"/>
</dbReference>
<proteinExistence type="predicted"/>
<accession>A0AAW1IAH7</accession>
<dbReference type="EMBL" id="JASPKY010000722">
    <property type="protein sequence ID" value="KAK9686226.1"/>
    <property type="molecule type" value="Genomic_DNA"/>
</dbReference>
<evidence type="ECO:0000313" key="2">
    <source>
        <dbReference type="Proteomes" id="UP001458880"/>
    </source>
</evidence>
<evidence type="ECO:0000313" key="1">
    <source>
        <dbReference type="EMBL" id="KAK9686226.1"/>
    </source>
</evidence>